<dbReference type="EC" id="4.99.1.9" evidence="6"/>
<dbReference type="CDD" id="cd00419">
    <property type="entry name" value="Ferrochelatase_C"/>
    <property type="match status" value="1"/>
</dbReference>
<feature type="binding site" evidence="6">
    <location>
        <position position="183"/>
    </location>
    <ligand>
        <name>Fe(2+)</name>
        <dbReference type="ChEBI" id="CHEBI:29033"/>
    </ligand>
</feature>
<feature type="binding site" evidence="6">
    <location>
        <begin position="51"/>
        <end position="52"/>
    </location>
    <ligand>
        <name>Fe-coproporphyrin III</name>
        <dbReference type="ChEBI" id="CHEBI:68438"/>
    </ligand>
</feature>
<dbReference type="EMBL" id="LT906470">
    <property type="protein sequence ID" value="SNV56640.1"/>
    <property type="molecule type" value="Genomic_DNA"/>
</dbReference>
<evidence type="ECO:0000256" key="2">
    <source>
        <dbReference type="ARBA" id="ARBA00023133"/>
    </source>
</evidence>
<feature type="binding site" evidence="6">
    <location>
        <position position="126"/>
    </location>
    <ligand>
        <name>Fe-coproporphyrin III</name>
        <dbReference type="ChEBI" id="CHEBI:68438"/>
    </ligand>
</feature>
<keyword evidence="1 6" id="KW-0408">Iron</keyword>
<dbReference type="GO" id="GO:0005737">
    <property type="term" value="C:cytoplasm"/>
    <property type="evidence" value="ECO:0007669"/>
    <property type="project" value="UniProtKB-SubCell"/>
</dbReference>
<evidence type="ECO:0000256" key="3">
    <source>
        <dbReference type="ARBA" id="ARBA00023239"/>
    </source>
</evidence>
<evidence type="ECO:0000313" key="9">
    <source>
        <dbReference type="Proteomes" id="UP000214973"/>
    </source>
</evidence>
<dbReference type="AlphaFoldDB" id="A0A239YD63"/>
<comment type="caution">
    <text evidence="6">Lacks conserved residue(s) required for the propagation of feature annotation.</text>
</comment>
<dbReference type="HAMAP" id="MF_00323">
    <property type="entry name" value="Ferrochelatase"/>
    <property type="match status" value="1"/>
</dbReference>
<dbReference type="Pfam" id="PF00762">
    <property type="entry name" value="Ferrochelatase"/>
    <property type="match status" value="1"/>
</dbReference>
<evidence type="ECO:0000256" key="6">
    <source>
        <dbReference type="HAMAP-Rule" id="MF_00323"/>
    </source>
</evidence>
<keyword evidence="6" id="KW-0963">Cytoplasm</keyword>
<evidence type="ECO:0000256" key="1">
    <source>
        <dbReference type="ARBA" id="ARBA00023004"/>
    </source>
</evidence>
<evidence type="ECO:0000256" key="4">
    <source>
        <dbReference type="ARBA" id="ARBA00023244"/>
    </source>
</evidence>
<name>A0A239YD63_9FIRM</name>
<dbReference type="PANTHER" id="PTHR11108:SF1">
    <property type="entry name" value="FERROCHELATASE, MITOCHONDRIAL"/>
    <property type="match status" value="1"/>
</dbReference>
<reference evidence="8 9" key="1">
    <citation type="submission" date="2017-06" db="EMBL/GenBank/DDBJ databases">
        <authorList>
            <consortium name="Pathogen Informatics"/>
        </authorList>
    </citation>
    <scope>NUCLEOTIDE SEQUENCE [LARGE SCALE GENOMIC DNA]</scope>
    <source>
        <strain evidence="8 9">NCTC12018</strain>
    </source>
</reference>
<dbReference type="Gene3D" id="3.40.50.1400">
    <property type="match status" value="2"/>
</dbReference>
<evidence type="ECO:0000256" key="7">
    <source>
        <dbReference type="RuleBase" id="RU004185"/>
    </source>
</evidence>
<evidence type="ECO:0000256" key="5">
    <source>
        <dbReference type="ARBA" id="ARBA00024536"/>
    </source>
</evidence>
<comment type="function">
    <text evidence="6">Involved in coproporphyrin-dependent heme b biosynthesis. Catalyzes the insertion of ferrous iron into coproporphyrin III to form Fe-coproporphyrin III.</text>
</comment>
<dbReference type="GO" id="GO:0006783">
    <property type="term" value="P:heme biosynthetic process"/>
    <property type="evidence" value="ECO:0007669"/>
    <property type="project" value="UniProtKB-UniRule"/>
</dbReference>
<protein>
    <recommendedName>
        <fullName evidence="6">Coproporphyrin III ferrochelatase</fullName>
        <ecNumber evidence="6">4.99.1.9</ecNumber>
    </recommendedName>
</protein>
<keyword evidence="6" id="KW-0479">Metal-binding</keyword>
<feature type="binding site" evidence="6">
    <location>
        <position position="35"/>
    </location>
    <ligand>
        <name>Fe-coproporphyrin III</name>
        <dbReference type="ChEBI" id="CHEBI:68438"/>
    </ligand>
</feature>
<comment type="subcellular location">
    <subcellularLocation>
        <location evidence="6">Cytoplasm</location>
    </subcellularLocation>
</comment>
<gene>
    <name evidence="8" type="primary">hemH</name>
    <name evidence="6" type="synonym">cpfC</name>
    <name evidence="8" type="ORF">SAMEA44547418_00238</name>
</gene>
<dbReference type="GO" id="GO:0004325">
    <property type="term" value="F:ferrochelatase activity"/>
    <property type="evidence" value="ECO:0007669"/>
    <property type="project" value="UniProtKB-UniRule"/>
</dbReference>
<dbReference type="SUPFAM" id="SSF53800">
    <property type="entry name" value="Chelatase"/>
    <property type="match status" value="1"/>
</dbReference>
<comment type="catalytic activity">
    <reaction evidence="5">
        <text>Fe-coproporphyrin III + 2 H(+) = coproporphyrin III + Fe(2+)</text>
        <dbReference type="Rhea" id="RHEA:49572"/>
        <dbReference type="ChEBI" id="CHEBI:15378"/>
        <dbReference type="ChEBI" id="CHEBI:29033"/>
        <dbReference type="ChEBI" id="CHEBI:68438"/>
        <dbReference type="ChEBI" id="CHEBI:131725"/>
        <dbReference type="EC" id="4.99.1.9"/>
    </reaction>
    <physiologicalReaction direction="right-to-left" evidence="5">
        <dbReference type="Rhea" id="RHEA:49574"/>
    </physiologicalReaction>
</comment>
<proteinExistence type="inferred from homology"/>
<comment type="similarity">
    <text evidence="6 7">Belongs to the ferrochelatase family.</text>
</comment>
<feature type="binding site" evidence="6">
    <location>
        <position position="262"/>
    </location>
    <ligand>
        <name>Fe(2+)</name>
        <dbReference type="ChEBI" id="CHEBI:29033"/>
    </ligand>
</feature>
<dbReference type="UniPathway" id="UPA00252"/>
<keyword evidence="3 6" id="KW-0456">Lyase</keyword>
<dbReference type="Proteomes" id="UP000214973">
    <property type="component" value="Chromosome 1"/>
</dbReference>
<keyword evidence="4 6" id="KW-0627">Porphyrin biosynthesis</keyword>
<dbReference type="GO" id="GO:0046872">
    <property type="term" value="F:metal ion binding"/>
    <property type="evidence" value="ECO:0007669"/>
    <property type="project" value="UniProtKB-KW"/>
</dbReference>
<keyword evidence="2 6" id="KW-0350">Heme biosynthesis</keyword>
<keyword evidence="9" id="KW-1185">Reference proteome</keyword>
<organism evidence="8 9">
    <name type="scientific">Veillonella rodentium</name>
    <dbReference type="NCBI Taxonomy" id="248315"/>
    <lineage>
        <taxon>Bacteria</taxon>
        <taxon>Bacillati</taxon>
        <taxon>Bacillota</taxon>
        <taxon>Negativicutes</taxon>
        <taxon>Veillonellales</taxon>
        <taxon>Veillonellaceae</taxon>
        <taxon>Veillonella</taxon>
    </lineage>
</organism>
<sequence>MTDIVKDSKQVGVLFLSYGSPSDKKDLIPYMTSIRRGRTPTDCEVQNLINRYDAIGQWTDQSLSTMAKRQCHVLQDLLPSVPIANGYLHMQPSIGDAVADLVKCGVSHIIVIVTAPFYSALGTGAYEHRVDAAVAEYPHVTSEFIRHWWDQSAFIDYWMTSIQGYLQSHKFDKAETTVIFSAHSVPVGETMSADSYADSLRAGAERIADRLGLPHRSLAWQSAGAHGQWLGPTVQNAIKRALQNGFRHIVFVPFGFVSNHVEVLYDNDIECRGFVEAGGARYGRVPMPDDDVRFIRAMADAITERIRL</sequence>
<evidence type="ECO:0000313" key="8">
    <source>
        <dbReference type="EMBL" id="SNV56640.1"/>
    </source>
</evidence>
<accession>A0A239YD63</accession>
<dbReference type="KEGG" id="vrm:44547418_00238"/>
<dbReference type="InterPro" id="IPR033644">
    <property type="entry name" value="Ferrochelatase_C"/>
</dbReference>
<dbReference type="InterPro" id="IPR001015">
    <property type="entry name" value="Ferrochelatase"/>
</dbReference>
<feature type="binding site" description="axial binding residue" evidence="6">
    <location>
        <position position="18"/>
    </location>
    <ligand>
        <name>Fe-coproporphyrin III</name>
        <dbReference type="ChEBI" id="CHEBI:68438"/>
    </ligand>
    <ligandPart>
        <name>Fe</name>
        <dbReference type="ChEBI" id="CHEBI:18248"/>
    </ligandPart>
</feature>
<comment type="pathway">
    <text evidence="6">Porphyrin-containing compound metabolism; protoheme biosynthesis.</text>
</comment>
<dbReference type="PANTHER" id="PTHR11108">
    <property type="entry name" value="FERROCHELATASE"/>
    <property type="match status" value="1"/>
</dbReference>
<dbReference type="NCBIfam" id="TIGR00109">
    <property type="entry name" value="hemH"/>
    <property type="match status" value="1"/>
</dbReference>